<dbReference type="Gene3D" id="3.10.50.40">
    <property type="match status" value="1"/>
</dbReference>
<dbReference type="InterPro" id="IPR046357">
    <property type="entry name" value="PPIase_dom_sf"/>
</dbReference>
<dbReference type="FunFam" id="3.10.50.40:FF:000006">
    <property type="entry name" value="Peptidyl-prolyl cis-trans isomerase"/>
    <property type="match status" value="1"/>
</dbReference>
<protein>
    <recommendedName>
        <fullName evidence="2 6">peptidylprolyl isomerase</fullName>
        <ecNumber evidence="2 6">5.2.1.8</ecNumber>
    </recommendedName>
</protein>
<comment type="catalytic activity">
    <reaction evidence="1 6">
        <text>[protein]-peptidylproline (omega=180) = [protein]-peptidylproline (omega=0)</text>
        <dbReference type="Rhea" id="RHEA:16237"/>
        <dbReference type="Rhea" id="RHEA-COMP:10747"/>
        <dbReference type="Rhea" id="RHEA-COMP:10748"/>
        <dbReference type="ChEBI" id="CHEBI:83833"/>
        <dbReference type="ChEBI" id="CHEBI:83834"/>
        <dbReference type="EC" id="5.2.1.8"/>
    </reaction>
</comment>
<dbReference type="InterPro" id="IPR001179">
    <property type="entry name" value="PPIase_FKBP_dom"/>
</dbReference>
<dbReference type="RefSeq" id="XP_019016971.1">
    <property type="nucleotide sequence ID" value="XM_019162872.1"/>
</dbReference>
<gene>
    <name evidence="8" type="ORF">PICMEDRAFT_34265</name>
</gene>
<evidence type="ECO:0000256" key="5">
    <source>
        <dbReference type="ARBA" id="ARBA00024206"/>
    </source>
</evidence>
<dbReference type="OrthoDB" id="1902587at2759"/>
<evidence type="ECO:0000256" key="3">
    <source>
        <dbReference type="ARBA" id="ARBA00023110"/>
    </source>
</evidence>
<dbReference type="Proteomes" id="UP000094455">
    <property type="component" value="Unassembled WGS sequence"/>
</dbReference>
<dbReference type="GO" id="GO:0003755">
    <property type="term" value="F:peptidyl-prolyl cis-trans isomerase activity"/>
    <property type="evidence" value="ECO:0007669"/>
    <property type="project" value="UniProtKB-KW"/>
</dbReference>
<dbReference type="EC" id="5.2.1.8" evidence="2 6"/>
<accession>A0A1E3NJV7</accession>
<name>A0A1E3NJV7_9ASCO</name>
<dbReference type="InterPro" id="IPR044609">
    <property type="entry name" value="FKBP2/11"/>
</dbReference>
<feature type="domain" description="PPIase FKBP-type" evidence="7">
    <location>
        <begin position="32"/>
        <end position="120"/>
    </location>
</feature>
<evidence type="ECO:0000313" key="8">
    <source>
        <dbReference type="EMBL" id="ODQ45858.1"/>
    </source>
</evidence>
<keyword evidence="3 6" id="KW-0697">Rotamase</keyword>
<keyword evidence="9" id="KW-1185">Reference proteome</keyword>
<comment type="similarity">
    <text evidence="5">Belongs to the FKBP-type PPIase family. FKBP2 subfamily.</text>
</comment>
<sequence>MLATAAGKDAGKDQLQIIVKKEVSCMYRSQPGDTVSVHYTGKLEDGTVFDSSLTRHKPIQFKLGVGQVIKGWDEGLMEMCVGEKRKLVIPSEMAYGKRGAGGVIPPDATLIFDTELMDIAKDEL</sequence>
<evidence type="ECO:0000256" key="4">
    <source>
        <dbReference type="ARBA" id="ARBA00023235"/>
    </source>
</evidence>
<dbReference type="Pfam" id="PF00254">
    <property type="entry name" value="FKBP_C"/>
    <property type="match status" value="1"/>
</dbReference>
<dbReference type="PANTHER" id="PTHR45779">
    <property type="entry name" value="PEPTIDYLPROLYL ISOMERASE"/>
    <property type="match status" value="1"/>
</dbReference>
<dbReference type="PROSITE" id="PS50059">
    <property type="entry name" value="FKBP_PPIASE"/>
    <property type="match status" value="1"/>
</dbReference>
<dbReference type="AlphaFoldDB" id="A0A1E3NJV7"/>
<evidence type="ECO:0000256" key="6">
    <source>
        <dbReference type="PROSITE-ProRule" id="PRU00277"/>
    </source>
</evidence>
<evidence type="ECO:0000256" key="1">
    <source>
        <dbReference type="ARBA" id="ARBA00000971"/>
    </source>
</evidence>
<evidence type="ECO:0000313" key="9">
    <source>
        <dbReference type="Proteomes" id="UP000094455"/>
    </source>
</evidence>
<organism evidence="8 9">
    <name type="scientific">Pichia membranifaciens NRRL Y-2026</name>
    <dbReference type="NCBI Taxonomy" id="763406"/>
    <lineage>
        <taxon>Eukaryota</taxon>
        <taxon>Fungi</taxon>
        <taxon>Dikarya</taxon>
        <taxon>Ascomycota</taxon>
        <taxon>Saccharomycotina</taxon>
        <taxon>Pichiomycetes</taxon>
        <taxon>Pichiales</taxon>
        <taxon>Pichiaceae</taxon>
        <taxon>Pichia</taxon>
    </lineage>
</organism>
<evidence type="ECO:0000259" key="7">
    <source>
        <dbReference type="PROSITE" id="PS50059"/>
    </source>
</evidence>
<reference evidence="8 9" key="1">
    <citation type="journal article" date="2016" name="Proc. Natl. Acad. Sci. U.S.A.">
        <title>Comparative genomics of biotechnologically important yeasts.</title>
        <authorList>
            <person name="Riley R."/>
            <person name="Haridas S."/>
            <person name="Wolfe K.H."/>
            <person name="Lopes M.R."/>
            <person name="Hittinger C.T."/>
            <person name="Goeker M."/>
            <person name="Salamov A.A."/>
            <person name="Wisecaver J.H."/>
            <person name="Long T.M."/>
            <person name="Calvey C.H."/>
            <person name="Aerts A.L."/>
            <person name="Barry K.W."/>
            <person name="Choi C."/>
            <person name="Clum A."/>
            <person name="Coughlan A.Y."/>
            <person name="Deshpande S."/>
            <person name="Douglass A.P."/>
            <person name="Hanson S.J."/>
            <person name="Klenk H.-P."/>
            <person name="LaButti K.M."/>
            <person name="Lapidus A."/>
            <person name="Lindquist E.A."/>
            <person name="Lipzen A.M."/>
            <person name="Meier-Kolthoff J.P."/>
            <person name="Ohm R.A."/>
            <person name="Otillar R.P."/>
            <person name="Pangilinan J.L."/>
            <person name="Peng Y."/>
            <person name="Rokas A."/>
            <person name="Rosa C.A."/>
            <person name="Scheuner C."/>
            <person name="Sibirny A.A."/>
            <person name="Slot J.C."/>
            <person name="Stielow J.B."/>
            <person name="Sun H."/>
            <person name="Kurtzman C.P."/>
            <person name="Blackwell M."/>
            <person name="Grigoriev I.V."/>
            <person name="Jeffries T.W."/>
        </authorList>
    </citation>
    <scope>NUCLEOTIDE SEQUENCE [LARGE SCALE GENOMIC DNA]</scope>
    <source>
        <strain evidence="8 9">NRRL Y-2026</strain>
    </source>
</reference>
<dbReference type="GO" id="GO:0005783">
    <property type="term" value="C:endoplasmic reticulum"/>
    <property type="evidence" value="ECO:0007669"/>
    <property type="project" value="TreeGrafter"/>
</dbReference>
<dbReference type="EMBL" id="KV454004">
    <property type="protein sequence ID" value="ODQ45858.1"/>
    <property type="molecule type" value="Genomic_DNA"/>
</dbReference>
<proteinExistence type="inferred from homology"/>
<keyword evidence="4 6" id="KW-0413">Isomerase</keyword>
<dbReference type="GeneID" id="30179559"/>
<dbReference type="STRING" id="763406.A0A1E3NJV7"/>
<dbReference type="SUPFAM" id="SSF54534">
    <property type="entry name" value="FKBP-like"/>
    <property type="match status" value="1"/>
</dbReference>
<dbReference type="PANTHER" id="PTHR45779:SF7">
    <property type="entry name" value="PEPTIDYLPROLYL ISOMERASE"/>
    <property type="match status" value="1"/>
</dbReference>
<evidence type="ECO:0000256" key="2">
    <source>
        <dbReference type="ARBA" id="ARBA00013194"/>
    </source>
</evidence>